<evidence type="ECO:0000259" key="3">
    <source>
        <dbReference type="Pfam" id="PF04775"/>
    </source>
</evidence>
<keyword evidence="2" id="KW-0812">Transmembrane</keyword>
<dbReference type="PANTHER" id="PTHR10824:SF4">
    <property type="entry name" value="ACYL-COENZYME A THIOESTERASE 1-LIKE"/>
    <property type="match status" value="1"/>
</dbReference>
<dbReference type="SUPFAM" id="SSF53474">
    <property type="entry name" value="alpha/beta-Hydrolases"/>
    <property type="match status" value="1"/>
</dbReference>
<keyword evidence="2" id="KW-1133">Transmembrane helix</keyword>
<evidence type="ECO:0000256" key="1">
    <source>
        <dbReference type="ARBA" id="ARBA00006538"/>
    </source>
</evidence>
<comment type="similarity">
    <text evidence="1">Belongs to the C/M/P thioester hydrolase family.</text>
</comment>
<dbReference type="Pfam" id="PF04775">
    <property type="entry name" value="Bile_Hydr_Trans"/>
    <property type="match status" value="1"/>
</dbReference>
<feature type="transmembrane region" description="Helical" evidence="2">
    <location>
        <begin position="196"/>
        <end position="214"/>
    </location>
</feature>
<keyword evidence="6" id="KW-1185">Reference proteome</keyword>
<dbReference type="PANTHER" id="PTHR10824">
    <property type="entry name" value="ACYL-COENZYME A THIOESTERASE-RELATED"/>
    <property type="match status" value="1"/>
</dbReference>
<dbReference type="PIRSF" id="PIRSF016521">
    <property type="entry name" value="Acyl-CoA_hydro"/>
    <property type="match status" value="1"/>
</dbReference>
<proteinExistence type="inferred from homology"/>
<dbReference type="Pfam" id="PF08840">
    <property type="entry name" value="BAAT_C"/>
    <property type="match status" value="1"/>
</dbReference>
<dbReference type="EMBL" id="CALNXI010001614">
    <property type="protein sequence ID" value="CAH3173347.1"/>
    <property type="molecule type" value="Genomic_DNA"/>
</dbReference>
<dbReference type="Proteomes" id="UP001159427">
    <property type="component" value="Unassembled WGS sequence"/>
</dbReference>
<dbReference type="Gene3D" id="3.40.50.1820">
    <property type="entry name" value="alpha/beta hydrolase"/>
    <property type="match status" value="1"/>
</dbReference>
<evidence type="ECO:0000313" key="6">
    <source>
        <dbReference type="Proteomes" id="UP001159427"/>
    </source>
</evidence>
<accession>A0ABN8R658</accession>
<dbReference type="Gene3D" id="2.60.40.2240">
    <property type="entry name" value="Acyl-CoA thioester hydrolase/BAAT N-terminal domain"/>
    <property type="match status" value="1"/>
</dbReference>
<dbReference type="InterPro" id="IPR006862">
    <property type="entry name" value="Thio_Ohase/aa_AcTrfase"/>
</dbReference>
<evidence type="ECO:0000256" key="2">
    <source>
        <dbReference type="SAM" id="Phobius"/>
    </source>
</evidence>
<sequence>MAKITVNPSLKTIIDQNVDIFVSNLPSYQDITFRAQTIDDSETVFESFAYYRADENGEVSLVSQPSLGGSYTGVEPMGLFWSMEPVEGTDRDDMLRKRDVTKPLKVSLDVYSGVRIGGNNSMSLEENNKLASVTLLRSYMSDRVTRHVVESGGFYGTFFIPSGDGLFPGIYYLMLSFFVGVIDIWGFTGGLREDRAALLAANGFAVLALAYCAFKDLPERYGLLQVSYFESAIDWLTSQPKVKSGGVGLVGLSNGGTLALALAAQLGQKVKAVVSISGYPMLIGCSLASHTMTIPGYPVDLDPSKGSCYSQFLAIFTSKEICKIGSPWTIPVEHICCPVLLVYGLADQLVPDIEWMCEEIVRRMQQNGKESLCQKLALPGASHFITPCYIPPCSRKYIKVFDEMWLIGGNDKPLFAKSCKQYWSKSLEFLFKYI</sequence>
<feature type="domain" description="BAAT/Acyl-CoA thioester hydrolase C-terminal" evidence="4">
    <location>
        <begin position="225"/>
        <end position="433"/>
    </location>
</feature>
<gene>
    <name evidence="5" type="ORF">PEVE_00009003</name>
</gene>
<evidence type="ECO:0000313" key="5">
    <source>
        <dbReference type="EMBL" id="CAH3173347.1"/>
    </source>
</evidence>
<dbReference type="InterPro" id="IPR042490">
    <property type="entry name" value="Thio_Ohase/BAAT_N"/>
</dbReference>
<evidence type="ECO:0000259" key="4">
    <source>
        <dbReference type="Pfam" id="PF08840"/>
    </source>
</evidence>
<keyword evidence="2" id="KW-0472">Membrane</keyword>
<reference evidence="5 6" key="1">
    <citation type="submission" date="2022-05" db="EMBL/GenBank/DDBJ databases">
        <authorList>
            <consortium name="Genoscope - CEA"/>
            <person name="William W."/>
        </authorList>
    </citation>
    <scope>NUCLEOTIDE SEQUENCE [LARGE SCALE GENOMIC DNA]</scope>
</reference>
<protein>
    <submittedName>
        <fullName evidence="5">Uncharacterized protein</fullName>
    </submittedName>
</protein>
<name>A0ABN8R658_9CNID</name>
<feature type="domain" description="Acyl-CoA thioester hydrolase/bile acid-CoA amino acid N-acetyltransferase" evidence="3">
    <location>
        <begin position="15"/>
        <end position="150"/>
    </location>
</feature>
<feature type="transmembrane region" description="Helical" evidence="2">
    <location>
        <begin position="170"/>
        <end position="190"/>
    </location>
</feature>
<dbReference type="InterPro" id="IPR014940">
    <property type="entry name" value="BAAT_C"/>
</dbReference>
<comment type="caution">
    <text evidence="5">The sequence shown here is derived from an EMBL/GenBank/DDBJ whole genome shotgun (WGS) entry which is preliminary data.</text>
</comment>
<dbReference type="InterPro" id="IPR016662">
    <property type="entry name" value="Acyl-CoA_thioEstase_long-chain"/>
</dbReference>
<dbReference type="InterPro" id="IPR029058">
    <property type="entry name" value="AB_hydrolase_fold"/>
</dbReference>
<organism evidence="5 6">
    <name type="scientific">Porites evermanni</name>
    <dbReference type="NCBI Taxonomy" id="104178"/>
    <lineage>
        <taxon>Eukaryota</taxon>
        <taxon>Metazoa</taxon>
        <taxon>Cnidaria</taxon>
        <taxon>Anthozoa</taxon>
        <taxon>Hexacorallia</taxon>
        <taxon>Scleractinia</taxon>
        <taxon>Fungiina</taxon>
        <taxon>Poritidae</taxon>
        <taxon>Porites</taxon>
    </lineage>
</organism>